<proteinExistence type="predicted"/>
<keyword evidence="3" id="KW-1185">Reference proteome</keyword>
<dbReference type="EMBL" id="PHNJ01000001">
    <property type="protein sequence ID" value="TYL40101.1"/>
    <property type="molecule type" value="Genomic_DNA"/>
</dbReference>
<dbReference type="OrthoDB" id="204608at2157"/>
<feature type="region of interest" description="Disordered" evidence="1">
    <location>
        <begin position="1"/>
        <end position="34"/>
    </location>
</feature>
<sequence length="118" mass="12982">MADDQPDYLEDPPEIDWPKEEETPTNDDLGPASEDDLELVGMASTAVLVHSAESSMLYHGEVNEDGRVTPRFDDEVDADTGDDGSLSDAISDLGDRLGWDSLTDYGREHWSGQEPPEE</sequence>
<feature type="region of interest" description="Disordered" evidence="1">
    <location>
        <begin position="59"/>
        <end position="97"/>
    </location>
</feature>
<evidence type="ECO:0000313" key="2">
    <source>
        <dbReference type="EMBL" id="TYL40101.1"/>
    </source>
</evidence>
<feature type="compositionally biased region" description="Acidic residues" evidence="1">
    <location>
        <begin position="1"/>
        <end position="14"/>
    </location>
</feature>
<name>A0A8J8TRL0_9EURY</name>
<dbReference type="AlphaFoldDB" id="A0A8J8TRL0"/>
<protein>
    <submittedName>
        <fullName evidence="2">Uncharacterized protein</fullName>
    </submittedName>
</protein>
<accession>A0A8J8TRL0</accession>
<comment type="caution">
    <text evidence="2">The sequence shown here is derived from an EMBL/GenBank/DDBJ whole genome shotgun (WGS) entry which is preliminary data.</text>
</comment>
<feature type="compositionally biased region" description="Basic and acidic residues" evidence="1">
    <location>
        <begin position="61"/>
        <end position="73"/>
    </location>
</feature>
<organism evidence="2 3">
    <name type="scientific">Natronococcus pandeyae</name>
    <dbReference type="NCBI Taxonomy" id="2055836"/>
    <lineage>
        <taxon>Archaea</taxon>
        <taxon>Methanobacteriati</taxon>
        <taxon>Methanobacteriota</taxon>
        <taxon>Stenosarchaea group</taxon>
        <taxon>Halobacteria</taxon>
        <taxon>Halobacteriales</taxon>
        <taxon>Natrialbaceae</taxon>
        <taxon>Natronococcus</taxon>
    </lineage>
</organism>
<evidence type="ECO:0000256" key="1">
    <source>
        <dbReference type="SAM" id="MobiDB-lite"/>
    </source>
</evidence>
<evidence type="ECO:0000313" key="3">
    <source>
        <dbReference type="Proteomes" id="UP000766904"/>
    </source>
</evidence>
<dbReference type="Proteomes" id="UP000766904">
    <property type="component" value="Unassembled WGS sequence"/>
</dbReference>
<reference evidence="2" key="1">
    <citation type="submission" date="2017-11" db="EMBL/GenBank/DDBJ databases">
        <authorList>
            <person name="Kajale S.C."/>
            <person name="Sharma A."/>
        </authorList>
    </citation>
    <scope>NUCLEOTIDE SEQUENCE</scope>
    <source>
        <strain evidence="2">LS1_42</strain>
    </source>
</reference>
<gene>
    <name evidence="2" type="ORF">CV102_00525</name>
</gene>
<dbReference type="RefSeq" id="WP_148855746.1">
    <property type="nucleotide sequence ID" value="NZ_PHNJ01000001.1"/>
</dbReference>